<dbReference type="CDD" id="cd07987">
    <property type="entry name" value="LPLAT_MGAT-like"/>
    <property type="match status" value="1"/>
</dbReference>
<feature type="region of interest" description="Disordered" evidence="11">
    <location>
        <begin position="801"/>
        <end position="820"/>
    </location>
</feature>
<sequence>MKKSRNSRKQAPVLRRRSTRKKAPSPPQSPLSTQRPRVLFLANSEHGQTNIILALTHELLVRGDTEVHIASFPNLKPRIEKLLADNKLDSDRAQSHIHFHPLQGPTNTEAFARTGKRSICHPPGYEGALKGFKSLFEEIWAWNEEEYIQVYDSCREIIQAVDPTVILVDCFFPQGRDAAYNAGHQAIILYTTSVLHVVYGLQPFGAWAWKFPMPGTDFPYPLPWSLVPSNARAAMDAAKMYRSSGRQRQIREWRKRHGIQGRFPFADAWRPDRFHLTPGLKELDWPMEIPENVLPCGPILLPVAPVKTQDPELYQWLHQAPTILINLGTLYAPDPGMARNIAAGLRMFLDSRTDKLQVLWKLPKHSHDCAHVFEEAEELLAAEIEEDRVRIQPWFKVEPLAMLQTGQIVCSVHHGGANSWYESIQSGIPHVVLPGWQDCYENAVRTEWLQIGVYANKTAAPGVDADELGRALIKVVGNSAMQALAEKLSVLCCKKEGRVVGAEKIAELAYHPERMALPIPEVIQHPKDKLRTIRNKFGGVLETVSRPHLDKYTASKSYGPVSTLFVAITTNTSLLLPILGYALLILVLIPSLPIPLLIRILYLLYVLVITYFSPTSLPSFPSPSSALRNSPLWSLYTSYFPLKLYRSTTLSPYQKYIFGYHPHGISIRGAIGALATKGAGFDTLFPGLNHTLLVSDKVLRAPLLREYALSLGIGSVSRTSCIKLLSSGGHDGNGLGQAITICVGGDREARIARPDRMELVLGVRRGFIRVAIEMGAHLVPVIAFGENEVFDVVYPDEADAHATGSKSVENKNKNKQGGGLHTAAKVWKAITGKSTRVISGRWGLTVPFRKPIHVVVGKPIPVREQRYVQDEAYVEEMHRVYVEELRRLWEEWREVFGVQKDVRFEIVQ</sequence>
<evidence type="ECO:0000256" key="7">
    <source>
        <dbReference type="ARBA" id="ARBA00022989"/>
    </source>
</evidence>
<evidence type="ECO:0000256" key="1">
    <source>
        <dbReference type="ARBA" id="ARBA00004477"/>
    </source>
</evidence>
<dbReference type="EMBL" id="KZ824279">
    <property type="protein sequence ID" value="RAL13466.1"/>
    <property type="molecule type" value="Genomic_DNA"/>
</dbReference>
<keyword evidence="9 12" id="KW-0472">Membrane</keyword>
<dbReference type="Pfam" id="PF03982">
    <property type="entry name" value="DAGAT"/>
    <property type="match status" value="1"/>
</dbReference>
<feature type="region of interest" description="Disordered" evidence="11">
    <location>
        <begin position="1"/>
        <end position="35"/>
    </location>
</feature>
<evidence type="ECO:0000256" key="11">
    <source>
        <dbReference type="SAM" id="MobiDB-lite"/>
    </source>
</evidence>
<keyword evidence="5 12" id="KW-0812">Transmembrane</keyword>
<name>A0A395I0Y9_ASPHC</name>
<evidence type="ECO:0000256" key="4">
    <source>
        <dbReference type="ARBA" id="ARBA00022679"/>
    </source>
</evidence>
<evidence type="ECO:0000256" key="10">
    <source>
        <dbReference type="ARBA" id="ARBA00023315"/>
    </source>
</evidence>
<dbReference type="GO" id="GO:0016758">
    <property type="term" value="F:hexosyltransferase activity"/>
    <property type="evidence" value="ECO:0007669"/>
    <property type="project" value="UniProtKB-ARBA"/>
</dbReference>
<reference evidence="14 15" key="1">
    <citation type="submission" date="2018-02" db="EMBL/GenBank/DDBJ databases">
        <title>The genomes of Aspergillus section Nigri reveals drivers in fungal speciation.</title>
        <authorList>
            <consortium name="DOE Joint Genome Institute"/>
            <person name="Vesth T.C."/>
            <person name="Nybo J."/>
            <person name="Theobald S."/>
            <person name="Brandl J."/>
            <person name="Frisvad J.C."/>
            <person name="Nielsen K.F."/>
            <person name="Lyhne E.K."/>
            <person name="Kogle M.E."/>
            <person name="Kuo A."/>
            <person name="Riley R."/>
            <person name="Clum A."/>
            <person name="Nolan M."/>
            <person name="Lipzen A."/>
            <person name="Salamov A."/>
            <person name="Henrissat B."/>
            <person name="Wiebenga A."/>
            <person name="De vries R.P."/>
            <person name="Grigoriev I.V."/>
            <person name="Mortensen U.H."/>
            <person name="Andersen M.R."/>
            <person name="Baker S.E."/>
        </authorList>
    </citation>
    <scope>NUCLEOTIDE SEQUENCE [LARGE SCALE GENOMIC DNA]</scope>
    <source>
        <strain evidence="14 15">CBS 101889</strain>
    </source>
</reference>
<proteinExistence type="inferred from homology"/>
<dbReference type="GeneID" id="37202552"/>
<dbReference type="InterPro" id="IPR010610">
    <property type="entry name" value="EryCIII-like_C"/>
</dbReference>
<evidence type="ECO:0000256" key="9">
    <source>
        <dbReference type="ARBA" id="ARBA00023136"/>
    </source>
</evidence>
<evidence type="ECO:0000256" key="8">
    <source>
        <dbReference type="ARBA" id="ARBA00023098"/>
    </source>
</evidence>
<gene>
    <name evidence="14" type="ORF">BO97DRAFT_442472</name>
</gene>
<accession>A0A395I0Y9</accession>
<dbReference type="RefSeq" id="XP_025552620.1">
    <property type="nucleotide sequence ID" value="XM_025698263.1"/>
</dbReference>
<dbReference type="PANTHER" id="PTHR12317:SF61">
    <property type="entry name" value="DIACYLGLYCEROL O-ACYLTRANSFERASE"/>
    <property type="match status" value="1"/>
</dbReference>
<feature type="transmembrane region" description="Helical" evidence="12">
    <location>
        <begin position="596"/>
        <end position="614"/>
    </location>
</feature>
<comment type="similarity">
    <text evidence="2">Belongs to the diacylglycerol acyltransferase family.</text>
</comment>
<dbReference type="Proteomes" id="UP000248961">
    <property type="component" value="Unassembled WGS sequence"/>
</dbReference>
<protein>
    <submittedName>
        <fullName evidence="14">Diacylglycerol acyltransferase family</fullName>
    </submittedName>
</protein>
<dbReference type="InterPro" id="IPR002213">
    <property type="entry name" value="UDP_glucos_trans"/>
</dbReference>
<dbReference type="OrthoDB" id="5835829at2759"/>
<dbReference type="VEuPathDB" id="FungiDB:BO97DRAFT_442472"/>
<feature type="domain" description="Erythromycin biosynthesis protein CIII-like C-terminal" evidence="13">
    <location>
        <begin position="401"/>
        <end position="488"/>
    </location>
</feature>
<evidence type="ECO:0000259" key="13">
    <source>
        <dbReference type="Pfam" id="PF06722"/>
    </source>
</evidence>
<feature type="transmembrane region" description="Helical" evidence="12">
    <location>
        <begin position="564"/>
        <end position="589"/>
    </location>
</feature>
<keyword evidence="4 14" id="KW-0808">Transferase</keyword>
<keyword evidence="10 14" id="KW-0012">Acyltransferase</keyword>
<dbReference type="GO" id="GO:0008194">
    <property type="term" value="F:UDP-glycosyltransferase activity"/>
    <property type="evidence" value="ECO:0007669"/>
    <property type="project" value="InterPro"/>
</dbReference>
<dbReference type="PANTHER" id="PTHR12317">
    <property type="entry name" value="DIACYLGLYCEROL O-ACYLTRANSFERASE"/>
    <property type="match status" value="1"/>
</dbReference>
<dbReference type="GO" id="GO:0004144">
    <property type="term" value="F:diacylglycerol O-acyltransferase activity"/>
    <property type="evidence" value="ECO:0007669"/>
    <property type="project" value="TreeGrafter"/>
</dbReference>
<evidence type="ECO:0000313" key="14">
    <source>
        <dbReference type="EMBL" id="RAL13466.1"/>
    </source>
</evidence>
<evidence type="ECO:0000256" key="3">
    <source>
        <dbReference type="ARBA" id="ARBA00022516"/>
    </source>
</evidence>
<dbReference type="Pfam" id="PF06722">
    <property type="entry name" value="EryCIII-like_C"/>
    <property type="match status" value="1"/>
</dbReference>
<dbReference type="SUPFAM" id="SSF53756">
    <property type="entry name" value="UDP-Glycosyltransferase/glycogen phosphorylase"/>
    <property type="match status" value="1"/>
</dbReference>
<dbReference type="InterPro" id="IPR007130">
    <property type="entry name" value="DAGAT"/>
</dbReference>
<evidence type="ECO:0000256" key="2">
    <source>
        <dbReference type="ARBA" id="ARBA00005420"/>
    </source>
</evidence>
<dbReference type="GO" id="GO:0019432">
    <property type="term" value="P:triglyceride biosynthetic process"/>
    <property type="evidence" value="ECO:0007669"/>
    <property type="project" value="TreeGrafter"/>
</dbReference>
<dbReference type="CDD" id="cd03784">
    <property type="entry name" value="GT1_Gtf-like"/>
    <property type="match status" value="1"/>
</dbReference>
<feature type="compositionally biased region" description="Basic residues" evidence="11">
    <location>
        <begin position="1"/>
        <end position="23"/>
    </location>
</feature>
<evidence type="ECO:0000256" key="6">
    <source>
        <dbReference type="ARBA" id="ARBA00022824"/>
    </source>
</evidence>
<evidence type="ECO:0000256" key="12">
    <source>
        <dbReference type="SAM" id="Phobius"/>
    </source>
</evidence>
<keyword evidence="3" id="KW-0444">Lipid biosynthesis</keyword>
<evidence type="ECO:0000313" key="15">
    <source>
        <dbReference type="Proteomes" id="UP000248961"/>
    </source>
</evidence>
<dbReference type="AlphaFoldDB" id="A0A395I0Y9"/>
<keyword evidence="15" id="KW-1185">Reference proteome</keyword>
<organism evidence="14 15">
    <name type="scientific">Aspergillus homomorphus (strain CBS 101889)</name>
    <dbReference type="NCBI Taxonomy" id="1450537"/>
    <lineage>
        <taxon>Eukaryota</taxon>
        <taxon>Fungi</taxon>
        <taxon>Dikarya</taxon>
        <taxon>Ascomycota</taxon>
        <taxon>Pezizomycotina</taxon>
        <taxon>Eurotiomycetes</taxon>
        <taxon>Eurotiomycetidae</taxon>
        <taxon>Eurotiales</taxon>
        <taxon>Aspergillaceae</taxon>
        <taxon>Aspergillus</taxon>
        <taxon>Aspergillus subgen. Circumdati</taxon>
    </lineage>
</organism>
<evidence type="ECO:0000256" key="5">
    <source>
        <dbReference type="ARBA" id="ARBA00022692"/>
    </source>
</evidence>
<keyword evidence="8" id="KW-0443">Lipid metabolism</keyword>
<keyword evidence="7 12" id="KW-1133">Transmembrane helix</keyword>
<dbReference type="GO" id="GO:0005789">
    <property type="term" value="C:endoplasmic reticulum membrane"/>
    <property type="evidence" value="ECO:0007669"/>
    <property type="project" value="UniProtKB-SubCell"/>
</dbReference>
<dbReference type="Gene3D" id="3.40.50.2000">
    <property type="entry name" value="Glycogen Phosphorylase B"/>
    <property type="match status" value="2"/>
</dbReference>
<dbReference type="STRING" id="1450537.A0A395I0Y9"/>
<keyword evidence="6" id="KW-0256">Endoplasmic reticulum</keyword>
<comment type="subcellular location">
    <subcellularLocation>
        <location evidence="1">Endoplasmic reticulum membrane</location>
        <topology evidence="1">Multi-pass membrane protein</topology>
    </subcellularLocation>
</comment>